<dbReference type="eggNOG" id="ENOG502S4MP">
    <property type="taxonomic scope" value="Eukaryota"/>
</dbReference>
<dbReference type="EMBL" id="KI912111">
    <property type="protein sequence ID" value="ETS83266.1"/>
    <property type="molecule type" value="Genomic_DNA"/>
</dbReference>
<evidence type="ECO:0000256" key="1">
    <source>
        <dbReference type="SAM" id="MobiDB-lite"/>
    </source>
</evidence>
<evidence type="ECO:0000313" key="3">
    <source>
        <dbReference type="Proteomes" id="UP000030651"/>
    </source>
</evidence>
<feature type="region of interest" description="Disordered" evidence="1">
    <location>
        <begin position="330"/>
        <end position="390"/>
    </location>
</feature>
<feature type="compositionally biased region" description="Acidic residues" evidence="1">
    <location>
        <begin position="200"/>
        <end position="214"/>
    </location>
</feature>
<feature type="compositionally biased region" description="Basic and acidic residues" evidence="1">
    <location>
        <begin position="330"/>
        <end position="351"/>
    </location>
</feature>
<protein>
    <submittedName>
        <fullName evidence="2">Uncharacterized protein</fullName>
    </submittedName>
</protein>
<feature type="compositionally biased region" description="Polar residues" evidence="1">
    <location>
        <begin position="43"/>
        <end position="58"/>
    </location>
</feature>
<dbReference type="AlphaFoldDB" id="W3XDL9"/>
<dbReference type="OrthoDB" id="3886346at2759"/>
<dbReference type="OMA" id="NNIPDWQ"/>
<proteinExistence type="predicted"/>
<dbReference type="STRING" id="1229662.W3XDL9"/>
<feature type="compositionally biased region" description="Polar residues" evidence="1">
    <location>
        <begin position="245"/>
        <end position="262"/>
    </location>
</feature>
<dbReference type="InParanoid" id="W3XDL9"/>
<keyword evidence="3" id="KW-1185">Reference proteome</keyword>
<dbReference type="Proteomes" id="UP000030651">
    <property type="component" value="Unassembled WGS sequence"/>
</dbReference>
<reference evidence="3" key="1">
    <citation type="journal article" date="2015" name="BMC Genomics">
        <title>Genomic and transcriptomic analysis of the endophytic fungus Pestalotiopsis fici reveals its lifestyle and high potential for synthesis of natural products.</title>
        <authorList>
            <person name="Wang X."/>
            <person name="Zhang X."/>
            <person name="Liu L."/>
            <person name="Xiang M."/>
            <person name="Wang W."/>
            <person name="Sun X."/>
            <person name="Che Y."/>
            <person name="Guo L."/>
            <person name="Liu G."/>
            <person name="Guo L."/>
            <person name="Wang C."/>
            <person name="Yin W.B."/>
            <person name="Stadler M."/>
            <person name="Zhang X."/>
            <person name="Liu X."/>
        </authorList>
    </citation>
    <scope>NUCLEOTIDE SEQUENCE [LARGE SCALE GENOMIC DNA]</scope>
    <source>
        <strain evidence="3">W106-1 / CGMCC3.15140</strain>
    </source>
</reference>
<accession>W3XDL9</accession>
<dbReference type="KEGG" id="pfy:PFICI_05142"/>
<name>W3XDL9_PESFW</name>
<gene>
    <name evidence="2" type="ORF">PFICI_05142</name>
</gene>
<sequence length="390" mass="43679">METLDCLSKVAPDWVKRLDELTGQIEQRQLDLANLAKLEGRKSSSPARSIRNKGSTESLKPKNDGNAFFSPEDPQPEQPRNGAVPNTKQPPQSSSRRRSSPDSGPKTPSFIQRQTEEVAATAQRRARAVLRKRQKTDSMISAEGVVPTYRSRSMIIVYYDSFVQSFFEELVKFVSAQRNHLRRAKMAAKVAEIKRLAELEMPDDDDDDDNDDDGSTLQPGDGLIAADPTITAKPARSDPRLHYMSTRTMGPTFRSPNTNYGQDRSALTASGPGIINRAMSAGDQGPTDIFDELDRSLEFVQSMCERAAHQFLRDGDCSEEISKIKKRLEEARRSAQQEMDRLEKENPDALKTEPPNPRSYRPSTMRRDHGASLPAKRVLKVDIDEGVEDM</sequence>
<feature type="region of interest" description="Disordered" evidence="1">
    <location>
        <begin position="198"/>
        <end position="262"/>
    </location>
</feature>
<evidence type="ECO:0000313" key="2">
    <source>
        <dbReference type="EMBL" id="ETS83266.1"/>
    </source>
</evidence>
<dbReference type="HOGENOM" id="CLU_041458_1_0_1"/>
<feature type="region of interest" description="Disordered" evidence="1">
    <location>
        <begin position="38"/>
        <end position="113"/>
    </location>
</feature>
<organism evidence="2 3">
    <name type="scientific">Pestalotiopsis fici (strain W106-1 / CGMCC3.15140)</name>
    <dbReference type="NCBI Taxonomy" id="1229662"/>
    <lineage>
        <taxon>Eukaryota</taxon>
        <taxon>Fungi</taxon>
        <taxon>Dikarya</taxon>
        <taxon>Ascomycota</taxon>
        <taxon>Pezizomycotina</taxon>
        <taxon>Sordariomycetes</taxon>
        <taxon>Xylariomycetidae</taxon>
        <taxon>Amphisphaeriales</taxon>
        <taxon>Sporocadaceae</taxon>
        <taxon>Pestalotiopsis</taxon>
    </lineage>
</organism>
<dbReference type="RefSeq" id="XP_007831914.1">
    <property type="nucleotide sequence ID" value="XM_007833723.1"/>
</dbReference>
<dbReference type="GeneID" id="19270155"/>